<dbReference type="CDD" id="cd07043">
    <property type="entry name" value="STAS_anti-anti-sigma_factors"/>
    <property type="match status" value="1"/>
</dbReference>
<dbReference type="SUPFAM" id="SSF52091">
    <property type="entry name" value="SpoIIaa-like"/>
    <property type="match status" value="1"/>
</dbReference>
<dbReference type="InterPro" id="IPR058548">
    <property type="entry name" value="MlaB-like_STAS"/>
</dbReference>
<dbReference type="InterPro" id="IPR036513">
    <property type="entry name" value="STAS_dom_sf"/>
</dbReference>
<dbReference type="PROSITE" id="PS50801">
    <property type="entry name" value="STAS"/>
    <property type="match status" value="1"/>
</dbReference>
<reference evidence="2" key="1">
    <citation type="submission" date="2020-12" db="EMBL/GenBank/DDBJ databases">
        <title>Genomic characterization of non-nitrogen-fixing Frankia strains.</title>
        <authorList>
            <person name="Carlos-Shanley C."/>
            <person name="Guerra T."/>
            <person name="Hahn D."/>
        </authorList>
    </citation>
    <scope>NUCLEOTIDE SEQUENCE</scope>
    <source>
        <strain evidence="2">CN6</strain>
    </source>
</reference>
<evidence type="ECO:0000259" key="1">
    <source>
        <dbReference type="PROSITE" id="PS50801"/>
    </source>
</evidence>
<dbReference type="Proteomes" id="UP000604475">
    <property type="component" value="Unassembled WGS sequence"/>
</dbReference>
<dbReference type="AlphaFoldDB" id="A0A937RI50"/>
<protein>
    <submittedName>
        <fullName evidence="2">MEDS domain-containing protein</fullName>
    </submittedName>
</protein>
<dbReference type="InterPro" id="IPR025847">
    <property type="entry name" value="MEDS_domain"/>
</dbReference>
<proteinExistence type="predicted"/>
<dbReference type="RefSeq" id="WP_203003833.1">
    <property type="nucleotide sequence ID" value="NZ_JADWYU010000138.1"/>
</dbReference>
<dbReference type="InterPro" id="IPR002645">
    <property type="entry name" value="STAS_dom"/>
</dbReference>
<dbReference type="Pfam" id="PF14417">
    <property type="entry name" value="MEDS"/>
    <property type="match status" value="1"/>
</dbReference>
<dbReference type="Gene3D" id="3.30.750.24">
    <property type="entry name" value="STAS domain"/>
    <property type="match status" value="1"/>
</dbReference>
<evidence type="ECO:0000313" key="3">
    <source>
        <dbReference type="Proteomes" id="UP000604475"/>
    </source>
</evidence>
<accession>A0A937RI50</accession>
<name>A0A937RI50_9ACTN</name>
<sequence>MARVIAREGQERRVDGIGQGDHLCLVYADDAEQRRVVTAYVRAGLSRGERVLYFADARAPREVLGWLRAEGVDPSTALTTGQLSVTTAAVGYLAFGAFDAHAVAQTLQAEVSDALSAGFTGLRVSGEMSWALRDVPGADQLGTYETAVNAVFAGQPASAICQYDARRFSAAALDDTQRRHPGTVELAPLHLNSRLRVTPSFRCGQRMLRVQGTVDHHTIAAFAATLETVLGWPGDVWVDLGELEFIDLAGLRALAQTAARLPAGRRMHLVELAPLLCQVVNLAEFDDISSLTVTARDAA</sequence>
<keyword evidence="3" id="KW-1185">Reference proteome</keyword>
<gene>
    <name evidence="2" type="ORF">I7412_19295</name>
</gene>
<evidence type="ECO:0000313" key="2">
    <source>
        <dbReference type="EMBL" id="MBL7629269.1"/>
    </source>
</evidence>
<feature type="domain" description="STAS" evidence="1">
    <location>
        <begin position="207"/>
        <end position="299"/>
    </location>
</feature>
<dbReference type="Pfam" id="PF13466">
    <property type="entry name" value="STAS_2"/>
    <property type="match status" value="1"/>
</dbReference>
<dbReference type="EMBL" id="JAEACQ010000226">
    <property type="protein sequence ID" value="MBL7629269.1"/>
    <property type="molecule type" value="Genomic_DNA"/>
</dbReference>
<organism evidence="2 3">
    <name type="scientific">Frankia nepalensis</name>
    <dbReference type="NCBI Taxonomy" id="1836974"/>
    <lineage>
        <taxon>Bacteria</taxon>
        <taxon>Bacillati</taxon>
        <taxon>Actinomycetota</taxon>
        <taxon>Actinomycetes</taxon>
        <taxon>Frankiales</taxon>
        <taxon>Frankiaceae</taxon>
        <taxon>Frankia</taxon>
    </lineage>
</organism>
<comment type="caution">
    <text evidence="2">The sequence shown here is derived from an EMBL/GenBank/DDBJ whole genome shotgun (WGS) entry which is preliminary data.</text>
</comment>